<dbReference type="PROSITE" id="PS51294">
    <property type="entry name" value="HTH_MYB"/>
    <property type="match status" value="1"/>
</dbReference>
<dbReference type="FunFam" id="1.10.10.60:FF:000154">
    <property type="entry name" value="Transcription factor SRM1"/>
    <property type="match status" value="1"/>
</dbReference>
<keyword evidence="11" id="KW-1185">Reference proteome</keyword>
<gene>
    <name evidence="10" type="ORF">WN944_014077</name>
</gene>
<dbReference type="InterPro" id="IPR017884">
    <property type="entry name" value="SANT_dom"/>
</dbReference>
<evidence type="ECO:0000259" key="9">
    <source>
        <dbReference type="PROSITE" id="PS51294"/>
    </source>
</evidence>
<dbReference type="InterPro" id="IPR017930">
    <property type="entry name" value="Myb_dom"/>
</dbReference>
<dbReference type="CDD" id="cd00167">
    <property type="entry name" value="SANT"/>
    <property type="match status" value="2"/>
</dbReference>
<name>A0AAP0QKG5_9ROSI</name>
<dbReference type="GO" id="GO:0003677">
    <property type="term" value="F:DNA binding"/>
    <property type="evidence" value="ECO:0007669"/>
    <property type="project" value="UniProtKB-KW"/>
</dbReference>
<evidence type="ECO:0000259" key="7">
    <source>
        <dbReference type="PROSITE" id="PS50090"/>
    </source>
</evidence>
<dbReference type="AlphaFoldDB" id="A0AAP0QKG5"/>
<proteinExistence type="predicted"/>
<feature type="domain" description="HTH myb-type" evidence="9">
    <location>
        <begin position="128"/>
        <end position="184"/>
    </location>
</feature>
<evidence type="ECO:0000256" key="6">
    <source>
        <dbReference type="SAM" id="MobiDB-lite"/>
    </source>
</evidence>
<dbReference type="PROSITE" id="PS51293">
    <property type="entry name" value="SANT"/>
    <property type="match status" value="1"/>
</dbReference>
<dbReference type="SMART" id="SM00717">
    <property type="entry name" value="SANT"/>
    <property type="match status" value="2"/>
</dbReference>
<evidence type="ECO:0000256" key="3">
    <source>
        <dbReference type="ARBA" id="ARBA00023125"/>
    </source>
</evidence>
<dbReference type="SUPFAM" id="SSF46689">
    <property type="entry name" value="Homeodomain-like"/>
    <property type="match status" value="2"/>
</dbReference>
<organism evidence="10 11">
    <name type="scientific">Citrus x changshan-huyou</name>
    <dbReference type="NCBI Taxonomy" id="2935761"/>
    <lineage>
        <taxon>Eukaryota</taxon>
        <taxon>Viridiplantae</taxon>
        <taxon>Streptophyta</taxon>
        <taxon>Embryophyta</taxon>
        <taxon>Tracheophyta</taxon>
        <taxon>Spermatophyta</taxon>
        <taxon>Magnoliopsida</taxon>
        <taxon>eudicotyledons</taxon>
        <taxon>Gunneridae</taxon>
        <taxon>Pentapetalae</taxon>
        <taxon>rosids</taxon>
        <taxon>malvids</taxon>
        <taxon>Sapindales</taxon>
        <taxon>Rutaceae</taxon>
        <taxon>Aurantioideae</taxon>
        <taxon>Citrus</taxon>
    </lineage>
</organism>
<dbReference type="PANTHER" id="PTHR44042:SF66">
    <property type="entry name" value="MYB FAMILY TRANSCRIPTION FACTOR"/>
    <property type="match status" value="1"/>
</dbReference>
<dbReference type="Gene3D" id="1.10.10.60">
    <property type="entry name" value="Homeodomain-like"/>
    <property type="match status" value="2"/>
</dbReference>
<dbReference type="GO" id="GO:0010468">
    <property type="term" value="P:regulation of gene expression"/>
    <property type="evidence" value="ECO:0007669"/>
    <property type="project" value="UniProtKB-ARBA"/>
</dbReference>
<evidence type="ECO:0000256" key="2">
    <source>
        <dbReference type="ARBA" id="ARBA00023015"/>
    </source>
</evidence>
<dbReference type="InterPro" id="IPR001005">
    <property type="entry name" value="SANT/Myb"/>
</dbReference>
<evidence type="ECO:0000256" key="4">
    <source>
        <dbReference type="ARBA" id="ARBA00023163"/>
    </source>
</evidence>
<dbReference type="Pfam" id="PF00249">
    <property type="entry name" value="Myb_DNA-binding"/>
    <property type="match status" value="2"/>
</dbReference>
<dbReference type="FunFam" id="1.10.10.60:FF:000009">
    <property type="entry name" value="transcription factor MYB1R1"/>
    <property type="match status" value="1"/>
</dbReference>
<evidence type="ECO:0000313" key="10">
    <source>
        <dbReference type="EMBL" id="KAK9198891.1"/>
    </source>
</evidence>
<evidence type="ECO:0000256" key="1">
    <source>
        <dbReference type="ARBA" id="ARBA00004123"/>
    </source>
</evidence>
<comment type="caution">
    <text evidence="10">The sequence shown here is derived from an EMBL/GenBank/DDBJ whole genome shotgun (WGS) entry which is preliminary data.</text>
</comment>
<protein>
    <recommendedName>
        <fullName evidence="12">MYB transcription factor</fullName>
    </recommendedName>
</protein>
<feature type="region of interest" description="Disordered" evidence="6">
    <location>
        <begin position="77"/>
        <end position="135"/>
    </location>
</feature>
<evidence type="ECO:0008006" key="12">
    <source>
        <dbReference type="Google" id="ProtNLM"/>
    </source>
</evidence>
<dbReference type="NCBIfam" id="TIGR01557">
    <property type="entry name" value="myb_SHAQKYF"/>
    <property type="match status" value="1"/>
</dbReference>
<feature type="domain" description="Myb-like" evidence="7">
    <location>
        <begin position="128"/>
        <end position="180"/>
    </location>
</feature>
<feature type="compositionally biased region" description="Basic and acidic residues" evidence="6">
    <location>
        <begin position="78"/>
        <end position="90"/>
    </location>
</feature>
<sequence>MSSAATWSREEDKAFENAIAMHCIEEDDSKEQQQQQWQKIASMVPSRSVEELKQHYQILLEDVNAIEAGNIPLPNYVGEDRATSSTKDFHGPSTAADNRSNGVYGSGFSGLSPDPSGHGSKGSSKSEQERRKGIPWTEEEHRLFLLGLDKFGKGDWRSISRNFVISRTPTQVASHAQKYFIRLNSMNRDRRRSSIHDITSVNNGDVSAHHQAPITGQQQANTNPPGAATLPMEASVKHRSQPHLPGLGMYGAPVGHPIAALGHMASAVGTPVMLPPGHHPHPHPHPPYAVPVAYPMAPPPTMHH</sequence>
<accession>A0AAP0QKG5</accession>
<evidence type="ECO:0000313" key="11">
    <source>
        <dbReference type="Proteomes" id="UP001428341"/>
    </source>
</evidence>
<dbReference type="Proteomes" id="UP001428341">
    <property type="component" value="Unassembled WGS sequence"/>
</dbReference>
<feature type="domain" description="Myb-like" evidence="7">
    <location>
        <begin position="1"/>
        <end position="60"/>
    </location>
</feature>
<reference evidence="10 11" key="1">
    <citation type="submission" date="2024-05" db="EMBL/GenBank/DDBJ databases">
        <title>Haplotype-resolved chromosome-level genome assembly of Huyou (Citrus changshanensis).</title>
        <authorList>
            <person name="Miao C."/>
            <person name="Chen W."/>
            <person name="Wu Y."/>
            <person name="Wang L."/>
            <person name="Zhao S."/>
            <person name="Grierson D."/>
            <person name="Xu C."/>
            <person name="Chen K."/>
        </authorList>
    </citation>
    <scope>NUCLEOTIDE SEQUENCE [LARGE SCALE GENOMIC DNA]</scope>
    <source>
        <strain evidence="10">01-14</strain>
        <tissue evidence="10">Leaf</tissue>
    </source>
</reference>
<evidence type="ECO:0000259" key="8">
    <source>
        <dbReference type="PROSITE" id="PS51293"/>
    </source>
</evidence>
<evidence type="ECO:0000256" key="5">
    <source>
        <dbReference type="ARBA" id="ARBA00023242"/>
    </source>
</evidence>
<dbReference type="GO" id="GO:0005634">
    <property type="term" value="C:nucleus"/>
    <property type="evidence" value="ECO:0007669"/>
    <property type="project" value="UniProtKB-SubCell"/>
</dbReference>
<dbReference type="PROSITE" id="PS50090">
    <property type="entry name" value="MYB_LIKE"/>
    <property type="match status" value="2"/>
</dbReference>
<dbReference type="PANTHER" id="PTHR44042">
    <property type="entry name" value="DUPLICATED HOMEODOMAIN-LIKE SUPERFAMILY PROTEIN-RELATED"/>
    <property type="match status" value="1"/>
</dbReference>
<comment type="subcellular location">
    <subcellularLocation>
        <location evidence="1">Nucleus</location>
    </subcellularLocation>
</comment>
<dbReference type="EMBL" id="JBCGBO010000005">
    <property type="protein sequence ID" value="KAK9198891.1"/>
    <property type="molecule type" value="Genomic_DNA"/>
</dbReference>
<keyword evidence="4" id="KW-0804">Transcription</keyword>
<keyword evidence="2" id="KW-0805">Transcription regulation</keyword>
<feature type="domain" description="SANT" evidence="8">
    <location>
        <begin position="136"/>
        <end position="184"/>
    </location>
</feature>
<dbReference type="InterPro" id="IPR009057">
    <property type="entry name" value="Homeodomain-like_sf"/>
</dbReference>
<keyword evidence="5" id="KW-0539">Nucleus</keyword>
<keyword evidence="3" id="KW-0238">DNA-binding</keyword>
<dbReference type="InterPro" id="IPR006447">
    <property type="entry name" value="Myb_dom_plants"/>
</dbReference>
<feature type="compositionally biased region" description="Basic and acidic residues" evidence="6">
    <location>
        <begin position="124"/>
        <end position="135"/>
    </location>
</feature>